<name>A0A6G0YRK0_APHCR</name>
<accession>A0A6G0YRK0</accession>
<evidence type="ECO:0000313" key="1">
    <source>
        <dbReference type="EMBL" id="KAF0760139.1"/>
    </source>
</evidence>
<proteinExistence type="predicted"/>
<reference evidence="1 2" key="1">
    <citation type="submission" date="2019-08" db="EMBL/GenBank/DDBJ databases">
        <title>Whole genome of Aphis craccivora.</title>
        <authorList>
            <person name="Voronova N.V."/>
            <person name="Shulinski R.S."/>
            <person name="Bandarenka Y.V."/>
            <person name="Zhorov D.G."/>
            <person name="Warner D."/>
        </authorList>
    </citation>
    <scope>NUCLEOTIDE SEQUENCE [LARGE SCALE GENOMIC DNA]</scope>
    <source>
        <strain evidence="1">180601</strain>
        <tissue evidence="1">Whole Body</tissue>
    </source>
</reference>
<dbReference type="EMBL" id="VUJU01002776">
    <property type="protein sequence ID" value="KAF0760139.1"/>
    <property type="molecule type" value="Genomic_DNA"/>
</dbReference>
<keyword evidence="2" id="KW-1185">Reference proteome</keyword>
<protein>
    <submittedName>
        <fullName evidence="1">Protein ANTAGONIST OF LIKE HETEROCHROMATIN PROTEIN 1-like</fullName>
    </submittedName>
</protein>
<dbReference type="AlphaFoldDB" id="A0A6G0YRK0"/>
<sequence>MELNHYRLVQVLCVAKALGVETSVRFLKFYNDISLIRLYPEKFFIYYSVSIKSFDELLLKSYTRYNLAESFECRGTINHNTQVFIYLLHININ</sequence>
<gene>
    <name evidence="1" type="ORF">FWK35_00007028</name>
</gene>
<comment type="caution">
    <text evidence="1">The sequence shown here is derived from an EMBL/GenBank/DDBJ whole genome shotgun (WGS) entry which is preliminary data.</text>
</comment>
<organism evidence="1 2">
    <name type="scientific">Aphis craccivora</name>
    <name type="common">Cowpea aphid</name>
    <dbReference type="NCBI Taxonomy" id="307492"/>
    <lineage>
        <taxon>Eukaryota</taxon>
        <taxon>Metazoa</taxon>
        <taxon>Ecdysozoa</taxon>
        <taxon>Arthropoda</taxon>
        <taxon>Hexapoda</taxon>
        <taxon>Insecta</taxon>
        <taxon>Pterygota</taxon>
        <taxon>Neoptera</taxon>
        <taxon>Paraneoptera</taxon>
        <taxon>Hemiptera</taxon>
        <taxon>Sternorrhyncha</taxon>
        <taxon>Aphidomorpha</taxon>
        <taxon>Aphidoidea</taxon>
        <taxon>Aphididae</taxon>
        <taxon>Aphidini</taxon>
        <taxon>Aphis</taxon>
        <taxon>Aphis</taxon>
    </lineage>
</organism>
<evidence type="ECO:0000313" key="2">
    <source>
        <dbReference type="Proteomes" id="UP000478052"/>
    </source>
</evidence>
<dbReference type="Proteomes" id="UP000478052">
    <property type="component" value="Unassembled WGS sequence"/>
</dbReference>